<dbReference type="InterPro" id="IPR017871">
    <property type="entry name" value="ABC_transporter-like_CS"/>
</dbReference>
<keyword evidence="8" id="KW-0472">Membrane</keyword>
<dbReference type="STRING" id="169427.SAMN05192548_100692"/>
<evidence type="ECO:0000256" key="4">
    <source>
        <dbReference type="ARBA" id="ARBA00022475"/>
    </source>
</evidence>
<reference evidence="10 11" key="1">
    <citation type="submission" date="2016-11" db="EMBL/GenBank/DDBJ databases">
        <authorList>
            <person name="Jaros S."/>
            <person name="Januszkiewicz K."/>
            <person name="Wedrychowicz H."/>
        </authorList>
    </citation>
    <scope>NUCLEOTIDE SEQUENCE [LARGE SCALE GENOMIC DNA]</scope>
    <source>
        <strain evidence="10 11">LMG 20594</strain>
    </source>
</reference>
<evidence type="ECO:0000256" key="6">
    <source>
        <dbReference type="ARBA" id="ARBA00022741"/>
    </source>
</evidence>
<keyword evidence="7 10" id="KW-0067">ATP-binding</keyword>
<dbReference type="PROSITE" id="PS50893">
    <property type="entry name" value="ABC_TRANSPORTER_2"/>
    <property type="match status" value="2"/>
</dbReference>
<dbReference type="PANTHER" id="PTHR43297:SF2">
    <property type="entry name" value="DIPEPTIDE TRANSPORT ATP-BINDING PROTEIN DPPD"/>
    <property type="match status" value="1"/>
</dbReference>
<keyword evidence="6" id="KW-0547">Nucleotide-binding</keyword>
<organism evidence="10 11">
    <name type="scientific">Paraburkholderia terricola</name>
    <dbReference type="NCBI Taxonomy" id="169427"/>
    <lineage>
        <taxon>Bacteria</taxon>
        <taxon>Pseudomonadati</taxon>
        <taxon>Pseudomonadota</taxon>
        <taxon>Betaproteobacteria</taxon>
        <taxon>Burkholderiales</taxon>
        <taxon>Burkholderiaceae</taxon>
        <taxon>Paraburkholderia</taxon>
    </lineage>
</organism>
<dbReference type="Pfam" id="PF08352">
    <property type="entry name" value="oligo_HPY"/>
    <property type="match status" value="2"/>
</dbReference>
<feature type="domain" description="ABC transporter" evidence="9">
    <location>
        <begin position="314"/>
        <end position="556"/>
    </location>
</feature>
<evidence type="ECO:0000256" key="2">
    <source>
        <dbReference type="ARBA" id="ARBA00005417"/>
    </source>
</evidence>
<evidence type="ECO:0000313" key="10">
    <source>
        <dbReference type="EMBL" id="SHJ76691.1"/>
    </source>
</evidence>
<evidence type="ECO:0000313" key="11">
    <source>
        <dbReference type="Proteomes" id="UP000184395"/>
    </source>
</evidence>
<dbReference type="InterPro" id="IPR050388">
    <property type="entry name" value="ABC_Ni/Peptide_Import"/>
</dbReference>
<dbReference type="SMART" id="SM00382">
    <property type="entry name" value="AAA"/>
    <property type="match status" value="2"/>
</dbReference>
<comment type="subcellular location">
    <subcellularLocation>
        <location evidence="1">Cell inner membrane</location>
        <topology evidence="1">Peripheral membrane protein</topology>
    </subcellularLocation>
</comment>
<dbReference type="EMBL" id="FRAB01000006">
    <property type="protein sequence ID" value="SHJ76691.1"/>
    <property type="molecule type" value="Genomic_DNA"/>
</dbReference>
<dbReference type="InterPro" id="IPR003439">
    <property type="entry name" value="ABC_transporter-like_ATP-bd"/>
</dbReference>
<dbReference type="CDD" id="cd03257">
    <property type="entry name" value="ABC_NikE_OppD_transporters"/>
    <property type="match status" value="2"/>
</dbReference>
<dbReference type="GO" id="GO:0015833">
    <property type="term" value="P:peptide transport"/>
    <property type="evidence" value="ECO:0007669"/>
    <property type="project" value="InterPro"/>
</dbReference>
<evidence type="ECO:0000256" key="7">
    <source>
        <dbReference type="ARBA" id="ARBA00022840"/>
    </source>
</evidence>
<proteinExistence type="inferred from homology"/>
<dbReference type="GO" id="GO:0005524">
    <property type="term" value="F:ATP binding"/>
    <property type="evidence" value="ECO:0007669"/>
    <property type="project" value="UniProtKB-KW"/>
</dbReference>
<evidence type="ECO:0000259" key="9">
    <source>
        <dbReference type="PROSITE" id="PS50893"/>
    </source>
</evidence>
<name>A0A1M6LZP5_9BURK</name>
<dbReference type="GO" id="GO:0016887">
    <property type="term" value="F:ATP hydrolysis activity"/>
    <property type="evidence" value="ECO:0007669"/>
    <property type="project" value="InterPro"/>
</dbReference>
<dbReference type="AlphaFoldDB" id="A0A1M6LZP5"/>
<accession>A0A1M6LZP5</accession>
<evidence type="ECO:0000256" key="1">
    <source>
        <dbReference type="ARBA" id="ARBA00004417"/>
    </source>
</evidence>
<dbReference type="PROSITE" id="PS00211">
    <property type="entry name" value="ABC_TRANSPORTER_1"/>
    <property type="match status" value="1"/>
</dbReference>
<dbReference type="NCBIfam" id="NF008453">
    <property type="entry name" value="PRK11308.1"/>
    <property type="match status" value="2"/>
</dbReference>
<dbReference type="RefSeq" id="WP_073428012.1">
    <property type="nucleotide sequence ID" value="NZ_CADFGY010000007.1"/>
</dbReference>
<keyword evidence="4" id="KW-1003">Cell membrane</keyword>
<evidence type="ECO:0000256" key="3">
    <source>
        <dbReference type="ARBA" id="ARBA00022448"/>
    </source>
</evidence>
<dbReference type="Pfam" id="PF00005">
    <property type="entry name" value="ABC_tran"/>
    <property type="match status" value="2"/>
</dbReference>
<gene>
    <name evidence="10" type="ORF">SAMN05192548_100692</name>
</gene>
<sequence>MKPAFEPGIAAASHDAPIVRVRNLTIGFRTRSEVKTVVSHLDLTIRAGECVALVGESGSGKSVTARALIGLNGARAELSAERFDIASRDARRLSEREWRRIRGREIGYVLQDALISLDPLCRVRSLLAEALGAQTKLRRSEIDARSIEILQSVGIPDAARRLTHYPHQLSGGLRQRVLIGTAIAGRPALLIADEPTTALDMTVQKQILELLHQRRAAGDALLLISHDLALVGQLADRVLVMKAGRVVEEGPAHEVLAAPNHPYTRLLLQAVPTVESRGYRLAAAEPARDDGTLPRVLSRMPLPEKHIDARSHVLSVESVSKRYGSRADAPLAVDDVSFTLAKGETLGIVGESGSGKTTVAKIVLGLVAPDIGRVLLDGEPWSAVPEARRRSRRPGLQLIAQDPYSSFDPRYTVGQIIAESLDAANVRGAERRRRVLQALDEVKLGAACIDRYPRELSGGQRQRVAIARAFAPNPALLVADEPVSALDVSIQAQVLDLLAELQAEHGTSMLFISHDLAVVHHVSDRIIVMKSGRVVESGPVATVFSAPAHPYTRTLLDALPELPEFDACYRRYGSGERDEQR</sequence>
<dbReference type="Proteomes" id="UP000184395">
    <property type="component" value="Unassembled WGS sequence"/>
</dbReference>
<dbReference type="PANTHER" id="PTHR43297">
    <property type="entry name" value="OLIGOPEPTIDE TRANSPORT ATP-BINDING PROTEIN APPD"/>
    <property type="match status" value="1"/>
</dbReference>
<comment type="similarity">
    <text evidence="2">Belongs to the ABC transporter superfamily.</text>
</comment>
<evidence type="ECO:0000256" key="8">
    <source>
        <dbReference type="ARBA" id="ARBA00023136"/>
    </source>
</evidence>
<dbReference type="Gene3D" id="3.40.50.300">
    <property type="entry name" value="P-loop containing nucleotide triphosphate hydrolases"/>
    <property type="match status" value="2"/>
</dbReference>
<keyword evidence="5" id="KW-0997">Cell inner membrane</keyword>
<keyword evidence="3" id="KW-0813">Transport</keyword>
<protein>
    <submittedName>
        <fullName evidence="10">Peptide/nickel transport system ATP-binding protein</fullName>
    </submittedName>
</protein>
<dbReference type="SUPFAM" id="SSF52540">
    <property type="entry name" value="P-loop containing nucleoside triphosphate hydrolases"/>
    <property type="match status" value="2"/>
</dbReference>
<dbReference type="InterPro" id="IPR003593">
    <property type="entry name" value="AAA+_ATPase"/>
</dbReference>
<dbReference type="GO" id="GO:0005886">
    <property type="term" value="C:plasma membrane"/>
    <property type="evidence" value="ECO:0007669"/>
    <property type="project" value="UniProtKB-SubCell"/>
</dbReference>
<dbReference type="OrthoDB" id="9802772at2"/>
<dbReference type="NCBIfam" id="NF007739">
    <property type="entry name" value="PRK10419.1"/>
    <property type="match status" value="2"/>
</dbReference>
<feature type="domain" description="ABC transporter" evidence="9">
    <location>
        <begin position="19"/>
        <end position="268"/>
    </location>
</feature>
<dbReference type="InterPro" id="IPR027417">
    <property type="entry name" value="P-loop_NTPase"/>
</dbReference>
<evidence type="ECO:0000256" key="5">
    <source>
        <dbReference type="ARBA" id="ARBA00022519"/>
    </source>
</evidence>
<dbReference type="InterPro" id="IPR013563">
    <property type="entry name" value="Oligopep_ABC_C"/>
</dbReference>